<evidence type="ECO:0008006" key="5">
    <source>
        <dbReference type="Google" id="ProtNLM"/>
    </source>
</evidence>
<dbReference type="InterPro" id="IPR029016">
    <property type="entry name" value="GAF-like_dom_sf"/>
</dbReference>
<keyword evidence="2" id="KW-1133">Transmembrane helix</keyword>
<accession>A0A510K7J7</accession>
<feature type="transmembrane region" description="Helical" evidence="2">
    <location>
        <begin position="114"/>
        <end position="131"/>
    </location>
</feature>
<dbReference type="SUPFAM" id="SSF55781">
    <property type="entry name" value="GAF domain-like"/>
    <property type="match status" value="1"/>
</dbReference>
<proteinExistence type="predicted"/>
<gene>
    <name evidence="3" type="ORF">JMUB3870_1923</name>
</gene>
<feature type="coiled-coil region" evidence="1">
    <location>
        <begin position="137"/>
        <end position="175"/>
    </location>
</feature>
<keyword evidence="2" id="KW-0472">Membrane</keyword>
<name>A0A510K7J7_9FUSO</name>
<feature type="transmembrane region" description="Helical" evidence="2">
    <location>
        <begin position="83"/>
        <end position="102"/>
    </location>
</feature>
<reference evidence="3 4" key="1">
    <citation type="submission" date="2019-07" db="EMBL/GenBank/DDBJ databases">
        <title>Complete Genome Sequence of Leptotrichia trevisanii Strain JMUB3870.</title>
        <authorList>
            <person name="Watanabe S."/>
            <person name="Cui L."/>
        </authorList>
    </citation>
    <scope>NUCLEOTIDE SEQUENCE [LARGE SCALE GENOMIC DNA]</scope>
    <source>
        <strain evidence="3 4">JMUB3870</strain>
    </source>
</reference>
<dbReference type="Gene3D" id="3.30.450.40">
    <property type="match status" value="1"/>
</dbReference>
<evidence type="ECO:0000313" key="3">
    <source>
        <dbReference type="EMBL" id="BBM45803.1"/>
    </source>
</evidence>
<protein>
    <recommendedName>
        <fullName evidence="5">GAF domain-containing protein</fullName>
    </recommendedName>
</protein>
<organism evidence="3 4">
    <name type="scientific">Leptotrichia trevisanii</name>
    <dbReference type="NCBI Taxonomy" id="109328"/>
    <lineage>
        <taxon>Bacteria</taxon>
        <taxon>Fusobacteriati</taxon>
        <taxon>Fusobacteriota</taxon>
        <taxon>Fusobacteriia</taxon>
        <taxon>Fusobacteriales</taxon>
        <taxon>Leptotrichiaceae</taxon>
        <taxon>Leptotrichia</taxon>
    </lineage>
</organism>
<evidence type="ECO:0000256" key="1">
    <source>
        <dbReference type="SAM" id="Coils"/>
    </source>
</evidence>
<keyword evidence="1" id="KW-0175">Coiled coil</keyword>
<feature type="transmembrane region" description="Helical" evidence="2">
    <location>
        <begin position="33"/>
        <end position="55"/>
    </location>
</feature>
<dbReference type="EMBL" id="AP019831">
    <property type="protein sequence ID" value="BBM45803.1"/>
    <property type="molecule type" value="Genomic_DNA"/>
</dbReference>
<dbReference type="AlphaFoldDB" id="A0A510K7J7"/>
<evidence type="ECO:0000313" key="4">
    <source>
        <dbReference type="Proteomes" id="UP000422644"/>
    </source>
</evidence>
<dbReference type="OrthoDB" id="86686at2"/>
<keyword evidence="2" id="KW-0812">Transmembrane</keyword>
<keyword evidence="4" id="KW-1185">Reference proteome</keyword>
<dbReference type="RefSeq" id="WP_155282998.1">
    <property type="nucleotide sequence ID" value="NZ_AP019831.1"/>
</dbReference>
<dbReference type="Proteomes" id="UP000422644">
    <property type="component" value="Chromosome"/>
</dbReference>
<evidence type="ECO:0000256" key="2">
    <source>
        <dbReference type="SAM" id="Phobius"/>
    </source>
</evidence>
<sequence length="436" mass="51097">MTNKIFKETLKIKRYIFLDKNPDRIEVISRKNIILSTIESLSYTILILLVCYALPFTRNNFLALNIHPLAVMVAIISLRYGIYAGFSSAFIATLGYLTAYIFSGNDMVLFFLKFQYYKFFIMFLFIAMILGKFQANRKENEEIAKREAEKLEKLLDEEKQKKEELLKINRDLKNQIITSRGGVISFQNIRKNLNLLTTVEQVLTKSINIINQFMNCENASIYIVKNQNLNQIIKIGNSSLGKILDLNEAQVDRFLMTLDKGETLEFSLDLKGEKPVFVAPIFYGEKIIALLEITRLSYETSKNENFELFKIIMEEINNSLLRIFSENEKNNIYIFEKDTFITTKKYFEQILDEVKDRKKYYNQRYFILEGNNKNKYSSEELQKKLDELEKNGLNADYVTITDDKIKFLLINGDNGNNERQLEIVKNILKEEILYEI</sequence>